<dbReference type="Proteomes" id="UP000011086">
    <property type="component" value="Unassembled WGS sequence"/>
</dbReference>
<gene>
    <name evidence="2" type="ORF">OOU_Y34scaffold00590g32</name>
</gene>
<evidence type="ECO:0000256" key="1">
    <source>
        <dbReference type="SAM" id="SignalP"/>
    </source>
</evidence>
<feature type="chain" id="PRO_5041740604" evidence="1">
    <location>
        <begin position="18"/>
        <end position="49"/>
    </location>
</feature>
<dbReference type="EMBL" id="JH794014">
    <property type="protein sequence ID" value="ELQ37518.1"/>
    <property type="molecule type" value="Genomic_DNA"/>
</dbReference>
<name>A0AA97NWG4_PYRO3</name>
<sequence>MSILLLSLAWMPHWGFATGRGSYQCSCGNGSLAFWLESKRPVVLVLVTG</sequence>
<keyword evidence="1" id="KW-0732">Signal</keyword>
<proteinExistence type="predicted"/>
<accession>A0AA97NWG4</accession>
<dbReference type="AlphaFoldDB" id="A0AA97NWG4"/>
<feature type="signal peptide" evidence="1">
    <location>
        <begin position="1"/>
        <end position="17"/>
    </location>
</feature>
<protein>
    <submittedName>
        <fullName evidence="2">Uncharacterized protein</fullName>
    </submittedName>
</protein>
<reference evidence="2" key="1">
    <citation type="journal article" date="2012" name="PLoS Genet.">
        <title>Comparative analysis of the genomes of two field isolates of the rice blast fungus Magnaporthe oryzae.</title>
        <authorList>
            <person name="Xue M."/>
            <person name="Yang J."/>
            <person name="Li Z."/>
            <person name="Hu S."/>
            <person name="Yao N."/>
            <person name="Dean R.A."/>
            <person name="Zhao W."/>
            <person name="Shen M."/>
            <person name="Zhang H."/>
            <person name="Li C."/>
            <person name="Liu L."/>
            <person name="Cao L."/>
            <person name="Xu X."/>
            <person name="Xing Y."/>
            <person name="Hsiang T."/>
            <person name="Zhang Z."/>
            <person name="Xu J.R."/>
            <person name="Peng Y.L."/>
        </authorList>
    </citation>
    <scope>NUCLEOTIDE SEQUENCE</scope>
    <source>
        <strain evidence="2">Y34</strain>
    </source>
</reference>
<evidence type="ECO:0000313" key="2">
    <source>
        <dbReference type="EMBL" id="ELQ37518.1"/>
    </source>
</evidence>
<organism evidence="2">
    <name type="scientific">Pyricularia oryzae (strain Y34)</name>
    <name type="common">Rice blast fungus</name>
    <name type="synonym">Magnaporthe oryzae</name>
    <dbReference type="NCBI Taxonomy" id="1143189"/>
    <lineage>
        <taxon>Eukaryota</taxon>
        <taxon>Fungi</taxon>
        <taxon>Dikarya</taxon>
        <taxon>Ascomycota</taxon>
        <taxon>Pezizomycotina</taxon>
        <taxon>Sordariomycetes</taxon>
        <taxon>Sordariomycetidae</taxon>
        <taxon>Magnaporthales</taxon>
        <taxon>Pyriculariaceae</taxon>
        <taxon>Pyricularia</taxon>
    </lineage>
</organism>